<dbReference type="EMBL" id="CAADJD010000028">
    <property type="protein sequence ID" value="VFS86880.1"/>
    <property type="molecule type" value="Genomic_DNA"/>
</dbReference>
<keyword evidence="3" id="KW-1185">Reference proteome</keyword>
<feature type="signal peptide" evidence="1">
    <location>
        <begin position="1"/>
        <end position="19"/>
    </location>
</feature>
<proteinExistence type="predicted"/>
<gene>
    <name evidence="2" type="ORF">NCTC12993_06807</name>
</gene>
<keyword evidence="1" id="KW-0732">Signal</keyword>
<dbReference type="PROSITE" id="PS51257">
    <property type="entry name" value="PROKAR_LIPOPROTEIN"/>
    <property type="match status" value="1"/>
</dbReference>
<protein>
    <submittedName>
        <fullName evidence="2">Protein of uncharacterized function (DUF3313)</fullName>
    </submittedName>
</protein>
<organism evidence="2 3">
    <name type="scientific">Kluyvera cryocrescens</name>
    <name type="common">Kluyvera citrophila</name>
    <dbReference type="NCBI Taxonomy" id="580"/>
    <lineage>
        <taxon>Bacteria</taxon>
        <taxon>Pseudomonadati</taxon>
        <taxon>Pseudomonadota</taxon>
        <taxon>Gammaproteobacteria</taxon>
        <taxon>Enterobacterales</taxon>
        <taxon>Enterobacteriaceae</taxon>
        <taxon>Kluyvera</taxon>
    </lineage>
</organism>
<name>A0A485CQA1_KLUCR</name>
<sequence length="63" mass="6535">MRTQAFFKVAALVGMLALAGCASKTTAPEQYSGFLKDYSGLKEATTASGKNGTALDLSGFQIV</sequence>
<evidence type="ECO:0000256" key="1">
    <source>
        <dbReference type="SAM" id="SignalP"/>
    </source>
</evidence>
<dbReference type="Proteomes" id="UP000401081">
    <property type="component" value="Unassembled WGS sequence"/>
</dbReference>
<feature type="chain" id="PRO_5019777862" evidence="1">
    <location>
        <begin position="20"/>
        <end position="63"/>
    </location>
</feature>
<evidence type="ECO:0000313" key="2">
    <source>
        <dbReference type="EMBL" id="VFS86880.1"/>
    </source>
</evidence>
<accession>A0A485CQA1</accession>
<reference evidence="2 3" key="1">
    <citation type="submission" date="2019-03" db="EMBL/GenBank/DDBJ databases">
        <authorList>
            <consortium name="Pathogen Informatics"/>
        </authorList>
    </citation>
    <scope>NUCLEOTIDE SEQUENCE [LARGE SCALE GENOMIC DNA]</scope>
    <source>
        <strain evidence="2 3">NCTC12993</strain>
    </source>
</reference>
<dbReference type="AlphaFoldDB" id="A0A485CQA1"/>
<evidence type="ECO:0000313" key="3">
    <source>
        <dbReference type="Proteomes" id="UP000401081"/>
    </source>
</evidence>